<dbReference type="Proteomes" id="UP000199529">
    <property type="component" value="Unassembled WGS sequence"/>
</dbReference>
<reference evidence="2" key="1">
    <citation type="submission" date="2016-10" db="EMBL/GenBank/DDBJ databases">
        <authorList>
            <person name="Varghese N."/>
            <person name="Submissions S."/>
        </authorList>
    </citation>
    <scope>NUCLEOTIDE SEQUENCE [LARGE SCALE GENOMIC DNA]</scope>
    <source>
        <strain evidence="2">CGMCC 4.3530</strain>
    </source>
</reference>
<name>A0A1H3QJ72_9PSEU</name>
<protein>
    <submittedName>
        <fullName evidence="1">Uncharacterized protein</fullName>
    </submittedName>
</protein>
<dbReference type="OrthoDB" id="9820779at2"/>
<gene>
    <name evidence="1" type="ORF">SAMN05216215_10482</name>
</gene>
<accession>A0A1H3QJ72</accession>
<proteinExistence type="predicted"/>
<dbReference type="RefSeq" id="WP_093274390.1">
    <property type="nucleotide sequence ID" value="NZ_FNOK01000048.1"/>
</dbReference>
<dbReference type="AlphaFoldDB" id="A0A1H3QJ72"/>
<keyword evidence="2" id="KW-1185">Reference proteome</keyword>
<dbReference type="STRING" id="418495.SAMN05216215_10482"/>
<organism evidence="1 2">
    <name type="scientific">Saccharopolyspora shandongensis</name>
    <dbReference type="NCBI Taxonomy" id="418495"/>
    <lineage>
        <taxon>Bacteria</taxon>
        <taxon>Bacillati</taxon>
        <taxon>Actinomycetota</taxon>
        <taxon>Actinomycetes</taxon>
        <taxon>Pseudonocardiales</taxon>
        <taxon>Pseudonocardiaceae</taxon>
        <taxon>Saccharopolyspora</taxon>
    </lineage>
</organism>
<sequence>MKAQTPHNAPRPAEKAAPLIGRRGKWVLAGLSAVLLAAGTVVVSSGPAALSAANVDEAVHGESCSGTATLKITPGLKRTEQEITFSYVEGGHSGRCVSTLPITGTKAHEVEVKGKGDCESAIVWVKDRVRWTTDDQSERTSLMEFVSTFQIAGDVIIERSVGRVTEGELKGHIIENNTIGRIDPAKCDSPEGLTEITLTGLYNTSLG</sequence>
<evidence type="ECO:0000313" key="1">
    <source>
        <dbReference type="EMBL" id="SDZ13343.1"/>
    </source>
</evidence>
<dbReference type="EMBL" id="FNOK01000048">
    <property type="protein sequence ID" value="SDZ13343.1"/>
    <property type="molecule type" value="Genomic_DNA"/>
</dbReference>
<evidence type="ECO:0000313" key="2">
    <source>
        <dbReference type="Proteomes" id="UP000199529"/>
    </source>
</evidence>